<evidence type="ECO:0000256" key="1">
    <source>
        <dbReference type="SAM" id="MobiDB-lite"/>
    </source>
</evidence>
<name>A0AAV0H473_9ROSI</name>
<feature type="compositionally biased region" description="Low complexity" evidence="1">
    <location>
        <begin position="61"/>
        <end position="73"/>
    </location>
</feature>
<organism evidence="2 3">
    <name type="scientific">Linum tenue</name>
    <dbReference type="NCBI Taxonomy" id="586396"/>
    <lineage>
        <taxon>Eukaryota</taxon>
        <taxon>Viridiplantae</taxon>
        <taxon>Streptophyta</taxon>
        <taxon>Embryophyta</taxon>
        <taxon>Tracheophyta</taxon>
        <taxon>Spermatophyta</taxon>
        <taxon>Magnoliopsida</taxon>
        <taxon>eudicotyledons</taxon>
        <taxon>Gunneridae</taxon>
        <taxon>Pentapetalae</taxon>
        <taxon>rosids</taxon>
        <taxon>fabids</taxon>
        <taxon>Malpighiales</taxon>
        <taxon>Linaceae</taxon>
        <taxon>Linum</taxon>
    </lineage>
</organism>
<dbReference type="AlphaFoldDB" id="A0AAV0H473"/>
<dbReference type="GO" id="GO:0010494">
    <property type="term" value="C:cytoplasmic stress granule"/>
    <property type="evidence" value="ECO:0007669"/>
    <property type="project" value="TreeGrafter"/>
</dbReference>
<dbReference type="PANTHER" id="PTHR12854">
    <property type="entry name" value="ATAXIN 2-RELATED"/>
    <property type="match status" value="1"/>
</dbReference>
<sequence length="299" mass="31956">MDLVALLGPEIVIITSPGLCKPANGFCDRPTSADSTSASGTSSGIYIASDPVSEHNSLTISSNAPSPQSSESNKSSKEFKLNPGAKVFCPSFASSVAAPSPAVLTLGGMSYMPSSSPILPFPAPQPEVNIGPFAPRPSVPAKITPYTNLIAGNGGNNSQFSQPIVGHMGSRTLPLRYVGQYHIIPTGPAYVPPNSPPVRKMQISSSMAFLFLITLMVGRLVQQLVYGQPVALFLDVSSPYHYPRTFAFSSHRFHVAKGFTSEHRRYVTNAVRPLIGPHQVPYPKHQGMDICILNTSVYD</sequence>
<dbReference type="EMBL" id="CAMGYJ010000002">
    <property type="protein sequence ID" value="CAI0379798.1"/>
    <property type="molecule type" value="Genomic_DNA"/>
</dbReference>
<evidence type="ECO:0000313" key="2">
    <source>
        <dbReference type="EMBL" id="CAI0379798.1"/>
    </source>
</evidence>
<keyword evidence="3" id="KW-1185">Reference proteome</keyword>
<dbReference type="Proteomes" id="UP001154282">
    <property type="component" value="Unassembled WGS sequence"/>
</dbReference>
<reference evidence="2" key="1">
    <citation type="submission" date="2022-08" db="EMBL/GenBank/DDBJ databases">
        <authorList>
            <person name="Gutierrez-Valencia J."/>
        </authorList>
    </citation>
    <scope>NUCLEOTIDE SEQUENCE</scope>
</reference>
<evidence type="ECO:0000313" key="3">
    <source>
        <dbReference type="Proteomes" id="UP001154282"/>
    </source>
</evidence>
<dbReference type="InterPro" id="IPR045117">
    <property type="entry name" value="ATXN2-like"/>
</dbReference>
<dbReference type="GO" id="GO:0003729">
    <property type="term" value="F:mRNA binding"/>
    <property type="evidence" value="ECO:0007669"/>
    <property type="project" value="TreeGrafter"/>
</dbReference>
<comment type="caution">
    <text evidence="2">The sequence shown here is derived from an EMBL/GenBank/DDBJ whole genome shotgun (WGS) entry which is preliminary data.</text>
</comment>
<proteinExistence type="predicted"/>
<gene>
    <name evidence="2" type="ORF">LITE_LOCUS2403</name>
</gene>
<dbReference type="GO" id="GO:0034063">
    <property type="term" value="P:stress granule assembly"/>
    <property type="evidence" value="ECO:0007669"/>
    <property type="project" value="TreeGrafter"/>
</dbReference>
<dbReference type="PANTHER" id="PTHR12854:SF12">
    <property type="entry name" value="POLYADENYLATE-BINDING PROTEIN INTERACTING PROTEIN"/>
    <property type="match status" value="1"/>
</dbReference>
<feature type="region of interest" description="Disordered" evidence="1">
    <location>
        <begin position="56"/>
        <end position="78"/>
    </location>
</feature>
<protein>
    <submittedName>
        <fullName evidence="2">Uncharacterized protein</fullName>
    </submittedName>
</protein>
<accession>A0AAV0H473</accession>